<organism evidence="1 2">
    <name type="scientific">Gymnopus androsaceus JB14</name>
    <dbReference type="NCBI Taxonomy" id="1447944"/>
    <lineage>
        <taxon>Eukaryota</taxon>
        <taxon>Fungi</taxon>
        <taxon>Dikarya</taxon>
        <taxon>Basidiomycota</taxon>
        <taxon>Agaricomycotina</taxon>
        <taxon>Agaricomycetes</taxon>
        <taxon>Agaricomycetidae</taxon>
        <taxon>Agaricales</taxon>
        <taxon>Marasmiineae</taxon>
        <taxon>Omphalotaceae</taxon>
        <taxon>Gymnopus</taxon>
    </lineage>
</organism>
<protein>
    <submittedName>
        <fullName evidence="1">Uncharacterized protein</fullName>
    </submittedName>
</protein>
<proteinExistence type="predicted"/>
<evidence type="ECO:0000313" key="1">
    <source>
        <dbReference type="EMBL" id="KAE9386093.1"/>
    </source>
</evidence>
<name>A0A6A4GL83_9AGAR</name>
<evidence type="ECO:0000313" key="2">
    <source>
        <dbReference type="Proteomes" id="UP000799118"/>
    </source>
</evidence>
<gene>
    <name evidence="1" type="ORF">BT96DRAFT_555421</name>
</gene>
<keyword evidence="2" id="KW-1185">Reference proteome</keyword>
<accession>A0A6A4GL83</accession>
<dbReference type="AlphaFoldDB" id="A0A6A4GL83"/>
<sequence length="75" mass="8778">MACYEFLRDHKAVNAAVNPFRHQCRCLTAVGFSRQHYIMHRRNLDFDELCFSPPQVNPEPLGFGLWHVVAFKQCL</sequence>
<reference evidence="1" key="1">
    <citation type="journal article" date="2019" name="Environ. Microbiol.">
        <title>Fungal ecological strategies reflected in gene transcription - a case study of two litter decomposers.</title>
        <authorList>
            <person name="Barbi F."/>
            <person name="Kohler A."/>
            <person name="Barry K."/>
            <person name="Baskaran P."/>
            <person name="Daum C."/>
            <person name="Fauchery L."/>
            <person name="Ihrmark K."/>
            <person name="Kuo A."/>
            <person name="LaButti K."/>
            <person name="Lipzen A."/>
            <person name="Morin E."/>
            <person name="Grigoriev I.V."/>
            <person name="Henrissat B."/>
            <person name="Lindahl B."/>
            <person name="Martin F."/>
        </authorList>
    </citation>
    <scope>NUCLEOTIDE SEQUENCE</scope>
    <source>
        <strain evidence="1">JB14</strain>
    </source>
</reference>
<dbReference type="EMBL" id="ML769913">
    <property type="protein sequence ID" value="KAE9386093.1"/>
    <property type="molecule type" value="Genomic_DNA"/>
</dbReference>
<dbReference type="Proteomes" id="UP000799118">
    <property type="component" value="Unassembled WGS sequence"/>
</dbReference>